<sequence>MTPLKPYLIRSIYEWITDNNLTPHLLVNAEYPGVNLPMDFVEDGRIVLNVRPEAIQGLMLGNDEIQFNARFSGKPMRINAPIQAILAIYAKENGRGMVFDPEEIDDEPPPPPEPETKPAHKPQLRVVK</sequence>
<evidence type="ECO:0000256" key="1">
    <source>
        <dbReference type="SAM" id="MobiDB-lite"/>
    </source>
</evidence>
<feature type="region of interest" description="Disordered" evidence="1">
    <location>
        <begin position="97"/>
        <end position="128"/>
    </location>
</feature>
<keyword evidence="2" id="KW-0645">Protease</keyword>
<evidence type="ECO:0000313" key="2">
    <source>
        <dbReference type="EMBL" id="WAR44516.1"/>
    </source>
</evidence>
<keyword evidence="3" id="KW-1185">Reference proteome</keyword>
<keyword evidence="2" id="KW-0378">Hydrolase</keyword>
<feature type="compositionally biased region" description="Basic residues" evidence="1">
    <location>
        <begin position="119"/>
        <end position="128"/>
    </location>
</feature>
<dbReference type="RefSeq" id="WP_255189491.1">
    <property type="nucleotide sequence ID" value="NZ_CP113517.1"/>
</dbReference>
<proteinExistence type="predicted"/>
<dbReference type="EMBL" id="CP113517">
    <property type="protein sequence ID" value="WAR44516.1"/>
    <property type="molecule type" value="Genomic_DNA"/>
</dbReference>
<dbReference type="GO" id="GO:0006508">
    <property type="term" value="P:proteolysis"/>
    <property type="evidence" value="ECO:0007669"/>
    <property type="project" value="UniProtKB-KW"/>
</dbReference>
<accession>A0ABY7GJ91</accession>
<dbReference type="PIRSF" id="PIRSF005276">
    <property type="entry name" value="SspB"/>
    <property type="match status" value="1"/>
</dbReference>
<dbReference type="Pfam" id="PF04386">
    <property type="entry name" value="SspB"/>
    <property type="match status" value="1"/>
</dbReference>
<dbReference type="Proteomes" id="UP001162780">
    <property type="component" value="Chromosome"/>
</dbReference>
<dbReference type="GO" id="GO:0008233">
    <property type="term" value="F:peptidase activity"/>
    <property type="evidence" value="ECO:0007669"/>
    <property type="project" value="UniProtKB-KW"/>
</dbReference>
<evidence type="ECO:0000313" key="3">
    <source>
        <dbReference type="Proteomes" id="UP001162780"/>
    </source>
</evidence>
<dbReference type="InterPro" id="IPR036760">
    <property type="entry name" value="SspB-like_sf"/>
</dbReference>
<dbReference type="NCBIfam" id="NF008769">
    <property type="entry name" value="PRK11798.2-5"/>
    <property type="match status" value="1"/>
</dbReference>
<gene>
    <name evidence="2" type="ORF">NM686_019535</name>
</gene>
<reference evidence="2" key="1">
    <citation type="submission" date="2022-11" db="EMBL/GenBank/DDBJ databases">
        <title>Methylomonas rapida sp. nov., Carotenoid-Producing Obligate Methanotrophs with High Growth Characteristics and Biotechnological Potential.</title>
        <authorList>
            <person name="Tikhonova E.N."/>
            <person name="Suleimanov R.Z."/>
            <person name="Miroshnikov K."/>
            <person name="Oshkin I.Y."/>
            <person name="Belova S.E."/>
            <person name="Danilova O.V."/>
            <person name="Ashikhmin A."/>
            <person name="Konopkin A."/>
            <person name="But S.Y."/>
            <person name="Khmelenina V.N."/>
            <person name="Kuznetsov N."/>
            <person name="Pimenov N.V."/>
            <person name="Dedysh S.N."/>
        </authorList>
    </citation>
    <scope>NUCLEOTIDE SEQUENCE</scope>
    <source>
        <strain evidence="2">MP1</strain>
    </source>
</reference>
<dbReference type="PANTHER" id="PTHR37486:SF1">
    <property type="entry name" value="STRINGENT STARVATION PROTEIN B"/>
    <property type="match status" value="1"/>
</dbReference>
<protein>
    <submittedName>
        <fullName evidence="2">ClpXP protease specificity-enhancing factor</fullName>
    </submittedName>
</protein>
<dbReference type="SUPFAM" id="SSF101738">
    <property type="entry name" value="SspB-like"/>
    <property type="match status" value="1"/>
</dbReference>
<name>A0ABY7GJ91_9GAMM</name>
<dbReference type="PANTHER" id="PTHR37486">
    <property type="entry name" value="STRINGENT STARVATION PROTEIN B"/>
    <property type="match status" value="1"/>
</dbReference>
<dbReference type="Gene3D" id="2.30.30.220">
    <property type="entry name" value="SspB-like"/>
    <property type="match status" value="1"/>
</dbReference>
<organism evidence="2 3">
    <name type="scientific">Methylomonas rapida</name>
    <dbReference type="NCBI Taxonomy" id="2963939"/>
    <lineage>
        <taxon>Bacteria</taxon>
        <taxon>Pseudomonadati</taxon>
        <taxon>Pseudomonadota</taxon>
        <taxon>Gammaproteobacteria</taxon>
        <taxon>Methylococcales</taxon>
        <taxon>Methylococcaceae</taxon>
        <taxon>Methylomonas</taxon>
    </lineage>
</organism>
<dbReference type="InterPro" id="IPR007481">
    <property type="entry name" value="SspB"/>
</dbReference>